<dbReference type="Pfam" id="PF05229">
    <property type="entry name" value="SCPU"/>
    <property type="match status" value="1"/>
</dbReference>
<gene>
    <name evidence="3" type="ORF">RVIR1_03560</name>
</gene>
<dbReference type="SMART" id="SM00972">
    <property type="entry name" value="SCPU"/>
    <property type="match status" value="1"/>
</dbReference>
<feature type="domain" description="Spore coat protein U/FanG" evidence="2">
    <location>
        <begin position="26"/>
        <end position="163"/>
    </location>
</feature>
<dbReference type="EMBL" id="AP018005">
    <property type="protein sequence ID" value="BBB14875.1"/>
    <property type="molecule type" value="Genomic_DNA"/>
</dbReference>
<dbReference type="PANTHER" id="PTHR37089:SF4">
    <property type="entry name" value="EXPORTED PROTEIN"/>
    <property type="match status" value="1"/>
</dbReference>
<feature type="chain" id="PRO_5016263811" evidence="1">
    <location>
        <begin position="23"/>
        <end position="166"/>
    </location>
</feature>
<dbReference type="AlphaFoldDB" id="A0A2Z5UUZ1"/>
<organism evidence="3 4">
    <name type="scientific">Candidatus Rickettsiella viridis</name>
    <dbReference type="NCBI Taxonomy" id="676208"/>
    <lineage>
        <taxon>Bacteria</taxon>
        <taxon>Pseudomonadati</taxon>
        <taxon>Pseudomonadota</taxon>
        <taxon>Gammaproteobacteria</taxon>
        <taxon>Legionellales</taxon>
        <taxon>Coxiellaceae</taxon>
        <taxon>Rickettsiella</taxon>
    </lineage>
</organism>
<dbReference type="InterPro" id="IPR053167">
    <property type="entry name" value="Spore_coat_component"/>
</dbReference>
<evidence type="ECO:0000313" key="3">
    <source>
        <dbReference type="EMBL" id="BBB14875.1"/>
    </source>
</evidence>
<evidence type="ECO:0000256" key="1">
    <source>
        <dbReference type="SAM" id="SignalP"/>
    </source>
</evidence>
<protein>
    <submittedName>
        <fullName evidence="3">Spore coat protein U</fullName>
    </submittedName>
</protein>
<keyword evidence="4" id="KW-1185">Reference proteome</keyword>
<keyword evidence="3" id="KW-0167">Capsid protein</keyword>
<keyword evidence="1" id="KW-0732">Signal</keyword>
<evidence type="ECO:0000259" key="2">
    <source>
        <dbReference type="Pfam" id="PF05229"/>
    </source>
</evidence>
<dbReference type="Proteomes" id="UP000282483">
    <property type="component" value="Chromosome"/>
</dbReference>
<keyword evidence="3" id="KW-0946">Virion</keyword>
<proteinExistence type="predicted"/>
<accession>A0A2Z5UUZ1</accession>
<dbReference type="PANTHER" id="PTHR37089">
    <property type="entry name" value="PROTEIN U-RELATED"/>
    <property type="match status" value="1"/>
</dbReference>
<dbReference type="RefSeq" id="WP_197720789.1">
    <property type="nucleotide sequence ID" value="NZ_AP018005.1"/>
</dbReference>
<dbReference type="KEGG" id="rvi:RVIR1_03560"/>
<reference evidence="3 4" key="1">
    <citation type="submission" date="2017-03" db="EMBL/GenBank/DDBJ databases">
        <title>The genome sequence of Candidatus Rickettsiella viridis.</title>
        <authorList>
            <person name="Nikoh N."/>
            <person name="Tsuchida T."/>
            <person name="Yamaguchi K."/>
            <person name="Maeda T."/>
            <person name="Shigenobu S."/>
            <person name="Fukatsu T."/>
        </authorList>
    </citation>
    <scope>NUCLEOTIDE SEQUENCE [LARGE SCALE GENOMIC DNA]</scope>
    <source>
        <strain evidence="3 4">Ap-RA04</strain>
    </source>
</reference>
<dbReference type="InterPro" id="IPR007893">
    <property type="entry name" value="Spore_coat_U/FanG"/>
</dbReference>
<evidence type="ECO:0000313" key="4">
    <source>
        <dbReference type="Proteomes" id="UP000282483"/>
    </source>
</evidence>
<feature type="signal peptide" evidence="1">
    <location>
        <begin position="1"/>
        <end position="22"/>
    </location>
</feature>
<name>A0A2Z5UUZ1_9COXI</name>
<sequence>MLFRVKILLILFTLFMSQLTWAATATGTLPVSATVIAACLVGTVTPVAFGNYDPTSTTDNIAGQGVIPVTCTNGTSYTIGLNAGTFTGATVTTRRMTGTSAAGLAYGLFQNTGRTTNWGNTPGTDTPAAVVATGTSQSVNVYGKITALQAVAAGSYSDSVTITVNF</sequence>